<proteinExistence type="predicted"/>
<sequence length="237" mass="27565">MVLGQIRDPKAHGRRRIILTPTIHYHKLKMSTLKHIHGTSYSFTLASLPFTLFNLPKLLATIGIYTNALQSEYKSVDDMLNRLAFEYTHYIKLKWENPFQEKKILDMTREFICEAFLRILLVVRVAVHVRLYACRVFDVSALQESLARAVAGFFICHTATTAENYDIPNHMKHEMAHKIFKKLASDEKPLFDAWTVLPEAAPRGTYLYHARTVTQRRETHRRYCPKDRSREAESVSA</sequence>
<gene>
    <name evidence="1" type="ORF">CONLIGDRAFT_414614</name>
</gene>
<keyword evidence="2" id="KW-1185">Reference proteome</keyword>
<protein>
    <submittedName>
        <fullName evidence="1">Uncharacterized protein</fullName>
    </submittedName>
</protein>
<dbReference type="OrthoDB" id="4573735at2759"/>
<dbReference type="EMBL" id="KV875158">
    <property type="protein sequence ID" value="OIW22142.1"/>
    <property type="molecule type" value="Genomic_DNA"/>
</dbReference>
<accession>A0A1J7I3N7</accession>
<reference evidence="1 2" key="1">
    <citation type="submission" date="2016-10" db="EMBL/GenBank/DDBJ databases">
        <title>Draft genome sequence of Coniochaeta ligniaria NRRL30616, a lignocellulolytic fungus for bioabatement of inhibitors in plant biomass hydrolysates.</title>
        <authorList>
            <consortium name="DOE Joint Genome Institute"/>
            <person name="Jimenez D.J."/>
            <person name="Hector R.E."/>
            <person name="Riley R."/>
            <person name="Sun H."/>
            <person name="Grigoriev I.V."/>
            <person name="Van Elsas J.D."/>
            <person name="Nichols N.N."/>
        </authorList>
    </citation>
    <scope>NUCLEOTIDE SEQUENCE [LARGE SCALE GENOMIC DNA]</scope>
    <source>
        <strain evidence="1 2">NRRL 30616</strain>
    </source>
</reference>
<dbReference type="InParanoid" id="A0A1J7I3N7"/>
<evidence type="ECO:0000313" key="2">
    <source>
        <dbReference type="Proteomes" id="UP000182658"/>
    </source>
</evidence>
<name>A0A1J7I3N7_9PEZI</name>
<organism evidence="1 2">
    <name type="scientific">Coniochaeta ligniaria NRRL 30616</name>
    <dbReference type="NCBI Taxonomy" id="1408157"/>
    <lineage>
        <taxon>Eukaryota</taxon>
        <taxon>Fungi</taxon>
        <taxon>Dikarya</taxon>
        <taxon>Ascomycota</taxon>
        <taxon>Pezizomycotina</taxon>
        <taxon>Sordariomycetes</taxon>
        <taxon>Sordariomycetidae</taxon>
        <taxon>Coniochaetales</taxon>
        <taxon>Coniochaetaceae</taxon>
        <taxon>Coniochaeta</taxon>
    </lineage>
</organism>
<evidence type="ECO:0000313" key="1">
    <source>
        <dbReference type="EMBL" id="OIW22142.1"/>
    </source>
</evidence>
<dbReference type="AlphaFoldDB" id="A0A1J7I3N7"/>
<dbReference type="Proteomes" id="UP000182658">
    <property type="component" value="Unassembled WGS sequence"/>
</dbReference>